<sequence length="99" mass="11751">MKRVLIILVLGVILLGTGCTLLPWVKDANNIYDWFTIPVEDAVYYFRYTYYNDYINYTTTDNFEFKYLDIEKNDDNIIVMVNNDGTNRYIVADRDENLI</sequence>
<name>A0A350HC83_UNCW3</name>
<gene>
    <name evidence="1" type="ORF">DCW38_08240</name>
</gene>
<reference evidence="1 2" key="1">
    <citation type="journal article" date="2018" name="Nat. Biotechnol.">
        <title>A standardized bacterial taxonomy based on genome phylogeny substantially revises the tree of life.</title>
        <authorList>
            <person name="Parks D.H."/>
            <person name="Chuvochina M."/>
            <person name="Waite D.W."/>
            <person name="Rinke C."/>
            <person name="Skarshewski A."/>
            <person name="Chaumeil P.A."/>
            <person name="Hugenholtz P."/>
        </authorList>
    </citation>
    <scope>NUCLEOTIDE SEQUENCE [LARGE SCALE GENOMIC DNA]</scope>
    <source>
        <strain evidence="1">UBA9956</strain>
    </source>
</reference>
<proteinExistence type="predicted"/>
<evidence type="ECO:0000313" key="1">
    <source>
        <dbReference type="EMBL" id="HAV93149.1"/>
    </source>
</evidence>
<dbReference type="Proteomes" id="UP000264062">
    <property type="component" value="Unassembled WGS sequence"/>
</dbReference>
<dbReference type="PROSITE" id="PS51257">
    <property type="entry name" value="PROKAR_LIPOPROTEIN"/>
    <property type="match status" value="1"/>
</dbReference>
<organism evidence="1 2">
    <name type="scientific">candidate division WOR-3 bacterium</name>
    <dbReference type="NCBI Taxonomy" id="2052148"/>
    <lineage>
        <taxon>Bacteria</taxon>
        <taxon>Bacteria division WOR-3</taxon>
    </lineage>
</organism>
<evidence type="ECO:0008006" key="3">
    <source>
        <dbReference type="Google" id="ProtNLM"/>
    </source>
</evidence>
<accession>A0A350HC83</accession>
<protein>
    <recommendedName>
        <fullName evidence="3">Lipoprotein</fullName>
    </recommendedName>
</protein>
<evidence type="ECO:0000313" key="2">
    <source>
        <dbReference type="Proteomes" id="UP000264062"/>
    </source>
</evidence>
<dbReference type="AlphaFoldDB" id="A0A350HC83"/>
<comment type="caution">
    <text evidence="1">The sequence shown here is derived from an EMBL/GenBank/DDBJ whole genome shotgun (WGS) entry which is preliminary data.</text>
</comment>
<dbReference type="EMBL" id="DMZY01000245">
    <property type="protein sequence ID" value="HAV93149.1"/>
    <property type="molecule type" value="Genomic_DNA"/>
</dbReference>
<feature type="non-terminal residue" evidence="1">
    <location>
        <position position="99"/>
    </location>
</feature>